<dbReference type="EMBL" id="FO681347">
    <property type="protein sequence ID" value="CCV64608.1"/>
    <property type="molecule type" value="Genomic_DNA"/>
</dbReference>
<dbReference type="InterPro" id="IPR029787">
    <property type="entry name" value="Nucleotide_cyclase"/>
</dbReference>
<feature type="domain" description="GGDEF" evidence="2">
    <location>
        <begin position="250"/>
        <end position="379"/>
    </location>
</feature>
<accession>U4KLD1</accession>
<dbReference type="AlphaFoldDB" id="U4KLD1"/>
<proteinExistence type="predicted"/>
<keyword evidence="1" id="KW-0812">Transmembrane</keyword>
<dbReference type="PANTHER" id="PTHR45138:SF9">
    <property type="entry name" value="DIGUANYLATE CYCLASE DGCM-RELATED"/>
    <property type="match status" value="1"/>
</dbReference>
<feature type="transmembrane region" description="Helical" evidence="1">
    <location>
        <begin position="176"/>
        <end position="195"/>
    </location>
</feature>
<keyword evidence="4" id="KW-1185">Reference proteome</keyword>
<dbReference type="GO" id="GO:0005886">
    <property type="term" value="C:plasma membrane"/>
    <property type="evidence" value="ECO:0007669"/>
    <property type="project" value="TreeGrafter"/>
</dbReference>
<dbReference type="Proteomes" id="UP000032740">
    <property type="component" value="Chromosome"/>
</dbReference>
<feature type="transmembrane region" description="Helical" evidence="1">
    <location>
        <begin position="104"/>
        <end position="126"/>
    </location>
</feature>
<evidence type="ECO:0000313" key="4">
    <source>
        <dbReference type="Proteomes" id="UP000032740"/>
    </source>
</evidence>
<dbReference type="Gene3D" id="3.30.70.270">
    <property type="match status" value="1"/>
</dbReference>
<feature type="transmembrane region" description="Helical" evidence="1">
    <location>
        <begin position="201"/>
        <end position="217"/>
    </location>
</feature>
<dbReference type="InterPro" id="IPR043128">
    <property type="entry name" value="Rev_trsase/Diguanyl_cyclase"/>
</dbReference>
<evidence type="ECO:0000256" key="1">
    <source>
        <dbReference type="SAM" id="Phobius"/>
    </source>
</evidence>
<dbReference type="NCBIfam" id="TIGR00254">
    <property type="entry name" value="GGDEF"/>
    <property type="match status" value="1"/>
</dbReference>
<organism evidence="3 4">
    <name type="scientific">Alteracholeplasma palmae (strain ATCC 49389 / J233)</name>
    <name type="common">Acholeplasma palmae</name>
    <dbReference type="NCBI Taxonomy" id="1318466"/>
    <lineage>
        <taxon>Bacteria</taxon>
        <taxon>Bacillati</taxon>
        <taxon>Mycoplasmatota</taxon>
        <taxon>Mollicutes</taxon>
        <taxon>Acholeplasmatales</taxon>
        <taxon>Acholeplasmataceae</taxon>
        <taxon>Acholeplasma</taxon>
    </lineage>
</organism>
<dbReference type="KEGG" id="apal:BN85410310"/>
<dbReference type="InterPro" id="IPR000160">
    <property type="entry name" value="GGDEF_dom"/>
</dbReference>
<sequence>MADALGKVSINIFMSVFLFIFIYIAYFTLDKKDKISKLYIAMLLTNIVVLLLEILASLVEGEKGYHIHIILYASYMTIFILGVFLSFYWYLIMKKFFKPSSSKFKAIEFFLLIVQILNIVIILFTPFAKQIFYIDDNNIYHRSYGFYYQSLAVYYYPLLAFYTLIRERKKILKEDFIILSTAILMPFIGVILQFIYYGTLIIWSSTGIGLVLTYIFLKQKMVQYDALTGTWNRGSLFRYLEQRKKVNKKNLFGVLSFDLDGLKSINDIHGHNSGDYAIIAAVNIIRTVIGRNIITRMGGDEFIAVIDSKEVLELERIKSEINKQEELFNVNRKLPFEVKISIGYGVFDSDKIQFDEFIDSIDKLMYIDKNNRKKNREAD</sequence>
<dbReference type="GO" id="GO:0043709">
    <property type="term" value="P:cell adhesion involved in single-species biofilm formation"/>
    <property type="evidence" value="ECO:0007669"/>
    <property type="project" value="TreeGrafter"/>
</dbReference>
<keyword evidence="1" id="KW-1133">Transmembrane helix</keyword>
<dbReference type="SUPFAM" id="SSF55073">
    <property type="entry name" value="Nucleotide cyclase"/>
    <property type="match status" value="1"/>
</dbReference>
<dbReference type="STRING" id="1318466.BN85410310"/>
<dbReference type="GO" id="GO:1902201">
    <property type="term" value="P:negative regulation of bacterial-type flagellum-dependent cell motility"/>
    <property type="evidence" value="ECO:0007669"/>
    <property type="project" value="TreeGrafter"/>
</dbReference>
<dbReference type="GO" id="GO:0052621">
    <property type="term" value="F:diguanylate cyclase activity"/>
    <property type="evidence" value="ECO:0007669"/>
    <property type="project" value="TreeGrafter"/>
</dbReference>
<dbReference type="SMART" id="SM00267">
    <property type="entry name" value="GGDEF"/>
    <property type="match status" value="1"/>
</dbReference>
<dbReference type="OrthoDB" id="9804955at2"/>
<reference evidence="3 4" key="1">
    <citation type="journal article" date="2013" name="J. Mol. Microbiol. Biotechnol.">
        <title>Analysis of the Complete Genomes of Acholeplasma brassicae , A. palmae and A. laidlawii and Their Comparison to the Obligate Parasites from ' Candidatus Phytoplasma'.</title>
        <authorList>
            <person name="Kube M."/>
            <person name="Siewert C."/>
            <person name="Migdoll A.M."/>
            <person name="Duduk B."/>
            <person name="Holz S."/>
            <person name="Rabus R."/>
            <person name="Seemuller E."/>
            <person name="Mitrovic J."/>
            <person name="Muller I."/>
            <person name="Buttner C."/>
            <person name="Reinhardt R."/>
        </authorList>
    </citation>
    <scope>NUCLEOTIDE SEQUENCE [LARGE SCALE GENOMIC DNA]</scope>
    <source>
        <strain evidence="3 4">J233</strain>
    </source>
</reference>
<dbReference type="PROSITE" id="PS50887">
    <property type="entry name" value="GGDEF"/>
    <property type="match status" value="1"/>
</dbReference>
<evidence type="ECO:0000259" key="2">
    <source>
        <dbReference type="PROSITE" id="PS50887"/>
    </source>
</evidence>
<dbReference type="RefSeq" id="WP_026660943.1">
    <property type="nucleotide sequence ID" value="NC_022538.1"/>
</dbReference>
<protein>
    <submittedName>
        <fullName evidence="3">Predicted diguanylate cyclase</fullName>
    </submittedName>
</protein>
<feature type="transmembrane region" description="Helical" evidence="1">
    <location>
        <begin position="146"/>
        <end position="164"/>
    </location>
</feature>
<evidence type="ECO:0000313" key="3">
    <source>
        <dbReference type="EMBL" id="CCV64608.1"/>
    </source>
</evidence>
<keyword evidence="1" id="KW-0472">Membrane</keyword>
<feature type="transmembrane region" description="Helical" evidence="1">
    <location>
        <begin position="38"/>
        <end position="59"/>
    </location>
</feature>
<dbReference type="InterPro" id="IPR050469">
    <property type="entry name" value="Diguanylate_Cyclase"/>
</dbReference>
<feature type="transmembrane region" description="Helical" evidence="1">
    <location>
        <begin position="12"/>
        <end position="29"/>
    </location>
</feature>
<dbReference type="CDD" id="cd01949">
    <property type="entry name" value="GGDEF"/>
    <property type="match status" value="1"/>
</dbReference>
<dbReference type="Pfam" id="PF00990">
    <property type="entry name" value="GGDEF"/>
    <property type="match status" value="1"/>
</dbReference>
<gene>
    <name evidence="3" type="ORF">BN85410310</name>
</gene>
<dbReference type="HOGENOM" id="CLU_058778_1_0_14"/>
<feature type="transmembrane region" description="Helical" evidence="1">
    <location>
        <begin position="65"/>
        <end position="92"/>
    </location>
</feature>
<name>U4KLD1_ALTPJ</name>
<dbReference type="PANTHER" id="PTHR45138">
    <property type="entry name" value="REGULATORY COMPONENTS OF SENSORY TRANSDUCTION SYSTEM"/>
    <property type="match status" value="1"/>
</dbReference>